<evidence type="ECO:0000313" key="1">
    <source>
        <dbReference type="EMBL" id="KAL3397156.1"/>
    </source>
</evidence>
<evidence type="ECO:0000313" key="2">
    <source>
        <dbReference type="Proteomes" id="UP001627154"/>
    </source>
</evidence>
<dbReference type="AlphaFoldDB" id="A0ABD2WVZ2"/>
<keyword evidence="2" id="KW-1185">Reference proteome</keyword>
<dbReference type="Proteomes" id="UP001627154">
    <property type="component" value="Unassembled WGS sequence"/>
</dbReference>
<name>A0ABD2WVZ2_9HYME</name>
<dbReference type="EMBL" id="JBJJXI010000067">
    <property type="protein sequence ID" value="KAL3397156.1"/>
    <property type="molecule type" value="Genomic_DNA"/>
</dbReference>
<protein>
    <submittedName>
        <fullName evidence="1">Uncharacterized protein</fullName>
    </submittedName>
</protein>
<accession>A0ABD2WVZ2</accession>
<proteinExistence type="predicted"/>
<sequence length="120" mass="13993">MRRSLFGRSLSNGICEEDKSRVDSLRICRRSINWQREEPRLDYVRFSAQISGSKSGLNLTHRSYVSFSLRLLCVRTPRQLRHKRARAPSLFSFLLHSRIGSPLRLHDQRVLCALFYSVTA</sequence>
<reference evidence="1 2" key="1">
    <citation type="journal article" date="2024" name="bioRxiv">
        <title>A reference genome for Trichogramma kaykai: A tiny desert-dwelling parasitoid wasp with competing sex-ratio distorters.</title>
        <authorList>
            <person name="Culotta J."/>
            <person name="Lindsey A.R."/>
        </authorList>
    </citation>
    <scope>NUCLEOTIDE SEQUENCE [LARGE SCALE GENOMIC DNA]</scope>
    <source>
        <strain evidence="1 2">KSX58</strain>
    </source>
</reference>
<gene>
    <name evidence="1" type="ORF">TKK_009180</name>
</gene>
<organism evidence="1 2">
    <name type="scientific">Trichogramma kaykai</name>
    <dbReference type="NCBI Taxonomy" id="54128"/>
    <lineage>
        <taxon>Eukaryota</taxon>
        <taxon>Metazoa</taxon>
        <taxon>Ecdysozoa</taxon>
        <taxon>Arthropoda</taxon>
        <taxon>Hexapoda</taxon>
        <taxon>Insecta</taxon>
        <taxon>Pterygota</taxon>
        <taxon>Neoptera</taxon>
        <taxon>Endopterygota</taxon>
        <taxon>Hymenoptera</taxon>
        <taxon>Apocrita</taxon>
        <taxon>Proctotrupomorpha</taxon>
        <taxon>Chalcidoidea</taxon>
        <taxon>Trichogrammatidae</taxon>
        <taxon>Trichogramma</taxon>
    </lineage>
</organism>
<comment type="caution">
    <text evidence="1">The sequence shown here is derived from an EMBL/GenBank/DDBJ whole genome shotgun (WGS) entry which is preliminary data.</text>
</comment>